<dbReference type="InterPro" id="IPR016024">
    <property type="entry name" value="ARM-type_fold"/>
</dbReference>
<dbReference type="FunFam" id="3.30.450.50:FF:000001">
    <property type="entry name" value="AP-3 complex subunit delta-1, putative"/>
    <property type="match status" value="1"/>
</dbReference>
<dbReference type="Pfam" id="PF26171">
    <property type="entry name" value="Mu_AP3"/>
    <property type="match status" value="1"/>
</dbReference>
<evidence type="ECO:0000256" key="13">
    <source>
        <dbReference type="ARBA" id="ARBA00055970"/>
    </source>
</evidence>
<comment type="similarity">
    <text evidence="3">Belongs to the adaptor complexes large subunit family.</text>
</comment>
<keyword evidence="21" id="KW-1185">Reference proteome</keyword>
<dbReference type="InterPro" id="IPR010474">
    <property type="entry name" value="AP3D_dom_metazoa"/>
</dbReference>
<dbReference type="SUPFAM" id="SSF48371">
    <property type="entry name" value="ARM repeat"/>
    <property type="match status" value="1"/>
</dbReference>
<accession>A0A8B9E1A3</accession>
<keyword evidence="8" id="KW-0653">Protein transport</keyword>
<keyword evidence="5" id="KW-0963">Cytoplasm</keyword>
<feature type="compositionally biased region" description="Basic and acidic residues" evidence="18">
    <location>
        <begin position="788"/>
        <end position="833"/>
    </location>
</feature>
<evidence type="ECO:0000256" key="6">
    <source>
        <dbReference type="ARBA" id="ARBA00022553"/>
    </source>
</evidence>
<feature type="compositionally biased region" description="Basic residues" evidence="18">
    <location>
        <begin position="734"/>
        <end position="752"/>
    </location>
</feature>
<dbReference type="GO" id="GO:0048499">
    <property type="term" value="P:synaptic vesicle membrane organization"/>
    <property type="evidence" value="ECO:0007669"/>
    <property type="project" value="TreeGrafter"/>
</dbReference>
<dbReference type="FunFam" id="1.25.10.10:FF:000785">
    <property type="entry name" value="Adaptor related protein complex 3 subunit delta 1"/>
    <property type="match status" value="1"/>
</dbReference>
<evidence type="ECO:0000256" key="15">
    <source>
        <dbReference type="ARBA" id="ARBA00076631"/>
    </source>
</evidence>
<dbReference type="InterPro" id="IPR017105">
    <property type="entry name" value="AP3_complex_dsu"/>
</dbReference>
<evidence type="ECO:0000256" key="5">
    <source>
        <dbReference type="ARBA" id="ARBA00022490"/>
    </source>
</evidence>
<dbReference type="PANTHER" id="PTHR22781:SF12">
    <property type="entry name" value="AP-3 COMPLEX SUBUNIT DELTA-1"/>
    <property type="match status" value="1"/>
</dbReference>
<evidence type="ECO:0000256" key="14">
    <source>
        <dbReference type="ARBA" id="ARBA00071053"/>
    </source>
</evidence>
<keyword evidence="12" id="KW-0472">Membrane</keyword>
<evidence type="ECO:0000256" key="3">
    <source>
        <dbReference type="ARBA" id="ARBA00006613"/>
    </source>
</evidence>
<dbReference type="Pfam" id="PF01602">
    <property type="entry name" value="Adaptin_N"/>
    <property type="match status" value="1"/>
</dbReference>
<dbReference type="AlphaFoldDB" id="A0A8B9E1A3"/>
<dbReference type="InterPro" id="IPR002553">
    <property type="entry name" value="Clathrin/coatomer_adapt-like_N"/>
</dbReference>
<organism evidence="20 21">
    <name type="scientific">Anser cygnoides</name>
    <name type="common">Swan goose</name>
    <dbReference type="NCBI Taxonomy" id="8845"/>
    <lineage>
        <taxon>Eukaryota</taxon>
        <taxon>Metazoa</taxon>
        <taxon>Chordata</taxon>
        <taxon>Craniata</taxon>
        <taxon>Vertebrata</taxon>
        <taxon>Euteleostomi</taxon>
        <taxon>Archelosauria</taxon>
        <taxon>Archosauria</taxon>
        <taxon>Dinosauria</taxon>
        <taxon>Saurischia</taxon>
        <taxon>Theropoda</taxon>
        <taxon>Coelurosauria</taxon>
        <taxon>Aves</taxon>
        <taxon>Neognathae</taxon>
        <taxon>Galloanserae</taxon>
        <taxon>Anseriformes</taxon>
        <taxon>Anatidae</taxon>
        <taxon>Anserinae</taxon>
        <taxon>Anser</taxon>
    </lineage>
</organism>
<proteinExistence type="inferred from homology"/>
<dbReference type="GO" id="GO:0098830">
    <property type="term" value="C:presynaptic endosome"/>
    <property type="evidence" value="ECO:0007669"/>
    <property type="project" value="TreeGrafter"/>
</dbReference>
<dbReference type="GO" id="GO:0000139">
    <property type="term" value="C:Golgi membrane"/>
    <property type="evidence" value="ECO:0007669"/>
    <property type="project" value="UniProtKB-SubCell"/>
</dbReference>
<comment type="function">
    <text evidence="13">Part of the AP-3 complex, an adaptor-related complex which is not clathrin-associated. The complex is associated with the Golgi region as well as more peripheral structures. It facilitates the budding of vesicles from the Golgi membrane and may be directly involved in trafficking to lysosomes. Involved in process of CD8+ T-cell and NK cell degranulation. In concert with the BLOC-1 complex, AP-3 is required to target cargos into vesicles assembled at cell bodies for delivery into neurites and nerve terminals.</text>
</comment>
<dbReference type="GO" id="GO:0006896">
    <property type="term" value="P:Golgi to vacuole transport"/>
    <property type="evidence" value="ECO:0007669"/>
    <property type="project" value="TreeGrafter"/>
</dbReference>
<evidence type="ECO:0000256" key="10">
    <source>
        <dbReference type="ARBA" id="ARBA00023034"/>
    </source>
</evidence>
<dbReference type="GO" id="GO:0048490">
    <property type="term" value="P:anterograde synaptic vesicle transport"/>
    <property type="evidence" value="ECO:0007669"/>
    <property type="project" value="TreeGrafter"/>
</dbReference>
<dbReference type="Ensembl" id="ENSACDT00005017088.1">
    <property type="protein sequence ID" value="ENSACDP00005014209.1"/>
    <property type="gene ID" value="ENSACDG00005010273.1"/>
</dbReference>
<evidence type="ECO:0000256" key="9">
    <source>
        <dbReference type="ARBA" id="ARBA00022990"/>
    </source>
</evidence>
<dbReference type="GO" id="GO:0098943">
    <property type="term" value="P:neurotransmitter receptor transport, postsynaptic endosome to lysosome"/>
    <property type="evidence" value="ECO:0007669"/>
    <property type="project" value="TreeGrafter"/>
</dbReference>
<reference evidence="20" key="1">
    <citation type="submission" date="2025-08" db="UniProtKB">
        <authorList>
            <consortium name="Ensembl"/>
        </authorList>
    </citation>
    <scope>IDENTIFICATION</scope>
</reference>
<evidence type="ECO:0000256" key="2">
    <source>
        <dbReference type="ARBA" id="ARBA00004496"/>
    </source>
</evidence>
<feature type="domain" description="AP-3 complex subunit delta" evidence="19">
    <location>
        <begin position="653"/>
        <end position="800"/>
    </location>
</feature>
<dbReference type="GO" id="GO:1904115">
    <property type="term" value="C:axon cytoplasm"/>
    <property type="evidence" value="ECO:0007669"/>
    <property type="project" value="GOC"/>
</dbReference>
<dbReference type="SMART" id="SM01354">
    <property type="entry name" value="BLVR"/>
    <property type="match status" value="1"/>
</dbReference>
<comment type="subcellular location">
    <subcellularLocation>
        <location evidence="2">Cytoplasm</location>
    </subcellularLocation>
    <subcellularLocation>
        <location evidence="1">Golgi apparatus membrane</location>
        <topology evidence="1">Peripheral membrane protein</topology>
        <orientation evidence="1">Cytoplasmic side</orientation>
    </subcellularLocation>
</comment>
<keyword evidence="6" id="KW-0597">Phosphoprotein</keyword>
<reference evidence="20" key="2">
    <citation type="submission" date="2025-09" db="UniProtKB">
        <authorList>
            <consortium name="Ensembl"/>
        </authorList>
    </citation>
    <scope>IDENTIFICATION</scope>
</reference>
<keyword evidence="4" id="KW-0813">Transport</keyword>
<evidence type="ECO:0000313" key="20">
    <source>
        <dbReference type="Ensembl" id="ENSACDP00005014209.1"/>
    </source>
</evidence>
<name>A0A8B9E1A3_ANSCY</name>
<dbReference type="GO" id="GO:0030123">
    <property type="term" value="C:AP-3 adaptor complex"/>
    <property type="evidence" value="ECO:0007669"/>
    <property type="project" value="InterPro"/>
</dbReference>
<evidence type="ECO:0000256" key="12">
    <source>
        <dbReference type="ARBA" id="ARBA00023136"/>
    </source>
</evidence>
<feature type="compositionally biased region" description="Basic residues" evidence="18">
    <location>
        <begin position="869"/>
        <end position="880"/>
    </location>
</feature>
<dbReference type="InterPro" id="IPR058898">
    <property type="entry name" value="Mu_AP3"/>
</dbReference>
<keyword evidence="10" id="KW-0333">Golgi apparatus</keyword>
<evidence type="ECO:0000256" key="7">
    <source>
        <dbReference type="ARBA" id="ARBA00022737"/>
    </source>
</evidence>
<evidence type="ECO:0000256" key="11">
    <source>
        <dbReference type="ARBA" id="ARBA00023054"/>
    </source>
</evidence>
<evidence type="ECO:0000256" key="18">
    <source>
        <dbReference type="SAM" id="MobiDB-lite"/>
    </source>
</evidence>
<evidence type="ECO:0000256" key="17">
    <source>
        <dbReference type="ARBA" id="ARBA00077434"/>
    </source>
</evidence>
<dbReference type="Gene3D" id="1.25.10.10">
    <property type="entry name" value="Leucine-rich Repeat Variant"/>
    <property type="match status" value="1"/>
</dbReference>
<dbReference type="InterPro" id="IPR011989">
    <property type="entry name" value="ARM-like"/>
</dbReference>
<dbReference type="GO" id="GO:0016182">
    <property type="term" value="P:synaptic vesicle budding from endosome"/>
    <property type="evidence" value="ECO:0007669"/>
    <property type="project" value="TreeGrafter"/>
</dbReference>
<evidence type="ECO:0000256" key="16">
    <source>
        <dbReference type="ARBA" id="ARBA00076924"/>
    </source>
</evidence>
<dbReference type="PANTHER" id="PTHR22781">
    <property type="entry name" value="DELTA ADAPTIN-RELATED"/>
    <property type="match status" value="1"/>
</dbReference>
<feature type="compositionally biased region" description="Basic and acidic residues" evidence="18">
    <location>
        <begin position="721"/>
        <end position="733"/>
    </location>
</feature>
<dbReference type="Gene3D" id="3.30.450.50">
    <property type="entry name" value="Longin domain"/>
    <property type="match status" value="1"/>
</dbReference>
<feature type="compositionally biased region" description="Basic and acidic residues" evidence="18">
    <location>
        <begin position="846"/>
        <end position="861"/>
    </location>
</feature>
<evidence type="ECO:0000313" key="21">
    <source>
        <dbReference type="Proteomes" id="UP000694521"/>
    </source>
</evidence>
<evidence type="ECO:0000259" key="19">
    <source>
        <dbReference type="SMART" id="SM01354"/>
    </source>
</evidence>
<keyword evidence="7" id="KW-0677">Repeat</keyword>
<sequence>MALKMVKGSIDRMFDKNLQDLVRGIRNHKEDEAKYISQCIDEIKQELKQDNIAVKSNAVCKLTYLQMLGYDISWAAFNIIEVMSASKFTFKRIGYLAASQCFHEGTDVIMLTTNQIRKDLSSPNQYDTGVALTGLSCFVTPDLARDLANDIMTLMSHTKPYIRKKAVLIMYKVFLKYPESLRPAFPRLKEKLEDPDPGVQSAAVNVICELARRNPKNYLSLAPLFFKLMTSSTNNWVLIKIIKLFGALTPLEPRLGKKLIEPLTNLIHSTSAMSLLYECVNTVIACNKHGLSFSQLCVQKLRILIEDSDQNLKYLGLLAMSKILKTHPKSVQSHKDLILQCLDDKDESIRLRALDLLYGMVSKKNLMEIVKKLMIHVDKAEGTTYRDELLTKIIDICSQSNYQYITNFEWYISILVELTRLEGTRHGHLIAAQMLDVAIRVKAIRKFAVSQMAMLLDNAHLIASNTQRNGICEVLYAAAWICGEFSEHLEEANQTLEAMLRPKVTTLPGHIQAVYVQNMVKLYASILQQKEQSGEKEAAQEITQLMIERLPQFVQSADLEVQERASCILQLIKYIQKLQIKEVPVAEEVIALFAGELNPVAPKAQKKVPVPEGLDLDAWINEPPSDSESEDEKPKTIFHDEEQRHSRHRQPEIDEEELARRREARKQEQANNPFYIKSSPSPQKRYQDTPGVEHIPVVQIDLSVPLKVPGMPMSDQYVKLEEERRHKQKLEKDKKKKKQKKEKRGKHHRHNSLHTESEEDITPAHHVDIITEEMPENALPSDEDDKDPNDPYKALDIDLDKPLADSEKLPVQRHRNAETLKSPDSEAPPVEKSKKPKKKEKKHREKERDKGKKKEKEKKVVEEEEEKKKSSKHKKKKHKKEKEEKSKDKKKSKKKHHSEEEATESVQNGTLDDEPLPVSSCALAALTYDIQGNLQNDSQVTVSVIFENKSTSFLKSMELNVLDSLNTKMLRPEGSSVHDGIPVPFQLPPGISNEAQFVFTLQSIVMAQKLKGTLSFIVKNDEGSTHEKLDFKLHFSCASYLITTPCYSDAFAKLLESGDLHMSSIKVDGISISFQHLLAKICFHHHFSVVERVDSCASMYSRSIQGHHVCLLVKKGENSVSIDGKCSDSTLLSNLLDEMKETLSKC</sequence>
<feature type="compositionally biased region" description="Basic residues" evidence="18">
    <location>
        <begin position="834"/>
        <end position="845"/>
    </location>
</feature>
<dbReference type="FunFam" id="1.25.10.10:FF:000808">
    <property type="entry name" value="Adaptor related protein complex 3 subunit delta 1"/>
    <property type="match status" value="1"/>
</dbReference>
<feature type="region of interest" description="Disordered" evidence="18">
    <location>
        <begin position="721"/>
        <end position="915"/>
    </location>
</feature>
<dbReference type="GO" id="GO:0043195">
    <property type="term" value="C:terminal bouton"/>
    <property type="evidence" value="ECO:0007669"/>
    <property type="project" value="TreeGrafter"/>
</dbReference>
<feature type="compositionally biased region" description="Basic and acidic residues" evidence="18">
    <location>
        <begin position="632"/>
        <end position="668"/>
    </location>
</feature>
<feature type="compositionally biased region" description="Acidic residues" evidence="18">
    <location>
        <begin position="770"/>
        <end position="787"/>
    </location>
</feature>
<keyword evidence="11" id="KW-0175">Coiled coil</keyword>
<evidence type="ECO:0000256" key="4">
    <source>
        <dbReference type="ARBA" id="ARBA00022448"/>
    </source>
</evidence>
<evidence type="ECO:0000256" key="1">
    <source>
        <dbReference type="ARBA" id="ARBA00004255"/>
    </source>
</evidence>
<protein>
    <recommendedName>
        <fullName evidence="14">AP-3 complex subunit delta-1</fullName>
    </recommendedName>
    <alternativeName>
        <fullName evidence="15">AP-3 complex subunit delta</fullName>
    </alternativeName>
    <alternativeName>
        <fullName evidence="17">Adaptor-related protein complex 3 subunit delta-1</fullName>
    </alternativeName>
    <alternativeName>
        <fullName evidence="16">Delta-adaptin</fullName>
    </alternativeName>
</protein>
<evidence type="ECO:0000256" key="8">
    <source>
        <dbReference type="ARBA" id="ARBA00022927"/>
    </source>
</evidence>
<feature type="region of interest" description="Disordered" evidence="18">
    <location>
        <begin position="615"/>
        <end position="689"/>
    </location>
</feature>
<dbReference type="Proteomes" id="UP000694521">
    <property type="component" value="Unplaced"/>
</dbReference>
<dbReference type="GO" id="GO:0010008">
    <property type="term" value="C:endosome membrane"/>
    <property type="evidence" value="ECO:0007669"/>
    <property type="project" value="TreeGrafter"/>
</dbReference>
<dbReference type="GO" id="GO:0006623">
    <property type="term" value="P:protein targeting to vacuole"/>
    <property type="evidence" value="ECO:0007669"/>
    <property type="project" value="TreeGrafter"/>
</dbReference>
<keyword evidence="9" id="KW-0007">Acetylation</keyword>
<dbReference type="Pfam" id="PF06375">
    <property type="entry name" value="AP3D1"/>
    <property type="match status" value="1"/>
</dbReference>